<dbReference type="AlphaFoldDB" id="F8C4A8"/>
<dbReference type="STRING" id="795359.TOPB45_0507"/>
<accession>F8C4A8</accession>
<gene>
    <name evidence="3" type="ordered locus">TOPB45_0507</name>
</gene>
<dbReference type="PANTHER" id="PTHR22916">
    <property type="entry name" value="GLYCOSYLTRANSFERASE"/>
    <property type="match status" value="1"/>
</dbReference>
<dbReference type="Proteomes" id="UP000006583">
    <property type="component" value="Chromosome"/>
</dbReference>
<dbReference type="GO" id="GO:0016758">
    <property type="term" value="F:hexosyltransferase activity"/>
    <property type="evidence" value="ECO:0007669"/>
    <property type="project" value="UniProtKB-ARBA"/>
</dbReference>
<keyword evidence="3" id="KW-0808">Transferase</keyword>
<sequence length="298" mass="34880">MSNYKLSILIPTYNRLDLFKETLNSILPQAQGKPVHIAIVDDGSTEGNYEYALELSKKYPFIEIARHEKNLGVGVARNTLLGLAKGDYLIFFDSDDLLLDRGLEKMLDLIDSEIAEVYVLNTYREKGKKLKFKIFPEDKTEKKLLKAFLEGKFSEALYLVKSDIAKKFSFSSNLRVMEDLPYQGKLILHSKIKIINQPFAIKRDHPQRLRKVSDYYFQNAIDAIEDLFKRLPSEYQCFKPFAYAKTYLDLGKRAYLNSDLAKAKDFLKKAIECYPKIRKDFKYWKLRFKILFKNFLKK</sequence>
<dbReference type="Pfam" id="PF00535">
    <property type="entry name" value="Glycos_transf_2"/>
    <property type="match status" value="1"/>
</dbReference>
<dbReference type="InterPro" id="IPR029044">
    <property type="entry name" value="Nucleotide-diphossugar_trans"/>
</dbReference>
<protein>
    <submittedName>
        <fullName evidence="3">Glycosyl transferase family 2</fullName>
    </submittedName>
</protein>
<feature type="domain" description="Glycosyltransferase 2-like" evidence="2">
    <location>
        <begin position="7"/>
        <end position="133"/>
    </location>
</feature>
<dbReference type="PROSITE" id="PS50005">
    <property type="entry name" value="TPR"/>
    <property type="match status" value="1"/>
</dbReference>
<dbReference type="PATRIC" id="fig|795359.3.peg.514"/>
<keyword evidence="1" id="KW-0802">TPR repeat</keyword>
<dbReference type="InterPro" id="IPR001173">
    <property type="entry name" value="Glyco_trans_2-like"/>
</dbReference>
<dbReference type="eggNOG" id="COG0463">
    <property type="taxonomic scope" value="Bacteria"/>
</dbReference>
<evidence type="ECO:0000256" key="1">
    <source>
        <dbReference type="PROSITE-ProRule" id="PRU00339"/>
    </source>
</evidence>
<dbReference type="Gene3D" id="3.90.550.10">
    <property type="entry name" value="Spore Coat Polysaccharide Biosynthesis Protein SpsA, Chain A"/>
    <property type="match status" value="1"/>
</dbReference>
<dbReference type="HOGENOM" id="CLU_025996_25_1_0"/>
<dbReference type="OrthoDB" id="9802649at2"/>
<keyword evidence="4" id="KW-1185">Reference proteome</keyword>
<evidence type="ECO:0000313" key="3">
    <source>
        <dbReference type="EMBL" id="AEH22609.1"/>
    </source>
</evidence>
<proteinExistence type="predicted"/>
<evidence type="ECO:0000313" key="4">
    <source>
        <dbReference type="Proteomes" id="UP000006583"/>
    </source>
</evidence>
<reference evidence="3 4" key="1">
    <citation type="journal article" date="2013" name="Genome Announc.">
        <title>Complete genome sequence of the hyperthermophilic sulfate-reducing bacterium Thermodesulfobacterium geofontis OPF15T.</title>
        <authorList>
            <person name="Elkins J.G."/>
            <person name="Hamilton-Brehm S.D."/>
            <person name="Lucas S."/>
            <person name="Han J."/>
            <person name="Lapidus A."/>
            <person name="Cheng J.F."/>
            <person name="Goodwin L.A."/>
            <person name="Pitluck S."/>
            <person name="Peters L."/>
            <person name="Mikhailova N."/>
            <person name="Davenport K.W."/>
            <person name="Detter J.C."/>
            <person name="Han C.S."/>
            <person name="Tapia R."/>
            <person name="Land M.L."/>
            <person name="Hauser L."/>
            <person name="Kyrpides N.C."/>
            <person name="Ivanova N.N."/>
            <person name="Pagani I."/>
            <person name="Bruce D."/>
            <person name="Woyke T."/>
            <person name="Cottingham R.W."/>
        </authorList>
    </citation>
    <scope>NUCLEOTIDE SEQUENCE [LARGE SCALE GENOMIC DNA]</scope>
    <source>
        <strain evidence="3 4">OPF15</strain>
    </source>
</reference>
<name>F8C4A8_THEGP</name>
<evidence type="ECO:0000259" key="2">
    <source>
        <dbReference type="Pfam" id="PF00535"/>
    </source>
</evidence>
<dbReference type="SUPFAM" id="SSF53448">
    <property type="entry name" value="Nucleotide-diphospho-sugar transferases"/>
    <property type="match status" value="1"/>
</dbReference>
<dbReference type="RefSeq" id="WP_013909309.1">
    <property type="nucleotide sequence ID" value="NC_015682.1"/>
</dbReference>
<dbReference type="PANTHER" id="PTHR22916:SF3">
    <property type="entry name" value="UDP-GLCNAC:BETAGAL BETA-1,3-N-ACETYLGLUCOSAMINYLTRANSFERASE-LIKE PROTEIN 1"/>
    <property type="match status" value="1"/>
</dbReference>
<organism evidence="3 4">
    <name type="scientific">Thermodesulfobacterium geofontis (strain OPF15)</name>
    <dbReference type="NCBI Taxonomy" id="795359"/>
    <lineage>
        <taxon>Bacteria</taxon>
        <taxon>Pseudomonadati</taxon>
        <taxon>Thermodesulfobacteriota</taxon>
        <taxon>Thermodesulfobacteria</taxon>
        <taxon>Thermodesulfobacteriales</taxon>
        <taxon>Thermodesulfobacteriaceae</taxon>
        <taxon>Thermodesulfobacterium</taxon>
    </lineage>
</organism>
<dbReference type="CDD" id="cd00761">
    <property type="entry name" value="Glyco_tranf_GTA_type"/>
    <property type="match status" value="1"/>
</dbReference>
<dbReference type="KEGG" id="top:TOPB45_0507"/>
<dbReference type="EMBL" id="CP002829">
    <property type="protein sequence ID" value="AEH22609.1"/>
    <property type="molecule type" value="Genomic_DNA"/>
</dbReference>
<feature type="repeat" description="TPR" evidence="1">
    <location>
        <begin position="244"/>
        <end position="277"/>
    </location>
</feature>
<dbReference type="InterPro" id="IPR019734">
    <property type="entry name" value="TPR_rpt"/>
</dbReference>